<evidence type="ECO:0000256" key="7">
    <source>
        <dbReference type="ARBA" id="ARBA00022807"/>
    </source>
</evidence>
<sequence length="1143" mass="133184">MAVLLRCLPPSELPVGVALSSSSLGFIGSDPSSRCPPRSQHEDEEMLVPAQDVAAADTDAAQPMEVVAQTEVVSTAESQPVEDPQTSQFTWTIENFTRFNGKKHYSAVFVVGGFKWRVLIFPKGNNVDHFSMYLDVADSANLPYGWSRYAQFSLAVVNQIQPKYTIRKDTQHQFNARESDWGFTSFMPLSELYDASRGYLVNDTVVVEAEVAVRRMVDYWTYDSKKETGYVGLKNQGATCYMNSLLQTLYHIPYFRKAVYHMPTTENDMPTGSIPLALQSLFYKLQYSDSSVATKELTKSFGWDTYDSFMQHDVQELNRVLSEKLEDKMKGTVVEGTIKQLFEGHHINYIECINVEYKSNRKEFFYDLQLDVKGCRDIYSSFDKYVEVERLEGDNKYHAENHGLQDAKKGVLFLDLPPVLQLQLKRFEYDYMRDTMVKINDRYEFPLQLDLDRDGGKYLAPDADRSTRNLYTLHSVLVHSGGVHGGHYYAFIRPTLSEQWYKFDDERVTKEDAKKALEEQYGGEEELPQINPGFNNAPFKFTKYSNAYMLVYIRESYKEKIMCTVDEKDIAEHLRVRLKKEQEEREHKKKEKAEAHLYTIIKVARDEDLKEQIGKDIYFDLVDHEKVRNFRIQKQMPFSSFKEEVAKEYGIPVQFQRFWLWAKRQNHTYRPNRPLTLHEETQSVGQLREVSNKAHNAELKLLLEVELGLDLRPRPPPEKGKEDILLFCKLYNPEKEELCFMGRLFVKALGKPSEILAKLNEMAGFSPDQEIELYEEIKFEPNVMCEIIDKKLTFRSSQLEDGDIICFQKSPGAEYDAQVRYPDVPSFLEYVHNRQVVHFRSLEKPKDDDFSLELSKLHTYDDVVERVARQLELDDPAKIRLTSHNCYSQQPKPQPVKYRGVEHLLDMLIHYNQTSDILYYEVLDIPLPELQFLKTLKVAFHHPTKDEVVIHSIRLPKNSTIADVINDLKTKVELSSPNAELRVLEVFYHKIYKIFPLQEKIENVNDQYWTLRAEEIPEEEKNIGPNDRLIHVYHFMKDINQTQQIQNFGDPFFLLIHEGETLAEVKKRIQSKLQVSADEFSKWKFAFISMNRPDYLQDSDVISTCFQRREVYGAWEQYLGMEHTDTAPKRAYTVNQVNGLKDL</sequence>
<comment type="caution">
    <text evidence="10">The sequence shown here is derived from an EMBL/GenBank/DDBJ whole genome shotgun (WGS) entry which is preliminary data.</text>
</comment>
<keyword evidence="6" id="KW-0378">Hydrolase</keyword>
<dbReference type="CDD" id="cd02659">
    <property type="entry name" value="peptidase_C19C"/>
    <property type="match status" value="1"/>
</dbReference>
<protein>
    <recommendedName>
        <fullName evidence="3">ubiquitinyl hydrolase 1</fullName>
        <ecNumber evidence="3">3.4.19.12</ecNumber>
    </recommendedName>
</protein>
<dbReference type="InterPro" id="IPR050164">
    <property type="entry name" value="Peptidase_C19"/>
</dbReference>
<comment type="catalytic activity">
    <reaction evidence="1">
        <text>Thiol-dependent hydrolysis of ester, thioester, amide, peptide and isopeptide bonds formed by the C-terminal Gly of ubiquitin (a 76-residue protein attached to proteins as an intracellular targeting signal).</text>
        <dbReference type="EC" id="3.4.19.12"/>
    </reaction>
</comment>
<feature type="domain" description="USP" evidence="9">
    <location>
        <begin position="231"/>
        <end position="555"/>
    </location>
</feature>
<dbReference type="PANTHER" id="PTHR24006:SF771">
    <property type="entry name" value="OS11G0573000 PROTEIN"/>
    <property type="match status" value="1"/>
</dbReference>
<evidence type="ECO:0000313" key="10">
    <source>
        <dbReference type="EMBL" id="CAD6253479.1"/>
    </source>
</evidence>
<dbReference type="PANTHER" id="PTHR24006">
    <property type="entry name" value="UBIQUITIN CARBOXYL-TERMINAL HYDROLASE"/>
    <property type="match status" value="1"/>
</dbReference>
<dbReference type="SUPFAM" id="SSF54001">
    <property type="entry name" value="Cysteine proteinases"/>
    <property type="match status" value="1"/>
</dbReference>
<dbReference type="InterPro" id="IPR038765">
    <property type="entry name" value="Papain-like_cys_pep_sf"/>
</dbReference>
<dbReference type="CDD" id="cd00121">
    <property type="entry name" value="MATH"/>
    <property type="match status" value="1"/>
</dbReference>
<dbReference type="Gene3D" id="3.90.70.10">
    <property type="entry name" value="Cysteine proteinases"/>
    <property type="match status" value="1"/>
</dbReference>
<evidence type="ECO:0000256" key="3">
    <source>
        <dbReference type="ARBA" id="ARBA00012759"/>
    </source>
</evidence>
<dbReference type="InterPro" id="IPR001394">
    <property type="entry name" value="Peptidase_C19_UCH"/>
</dbReference>
<dbReference type="PROSITE" id="PS00973">
    <property type="entry name" value="USP_2"/>
    <property type="match status" value="1"/>
</dbReference>
<keyword evidence="11" id="KW-1185">Reference proteome</keyword>
<feature type="domain" description="MATH" evidence="8">
    <location>
        <begin position="86"/>
        <end position="211"/>
    </location>
</feature>
<evidence type="ECO:0000259" key="9">
    <source>
        <dbReference type="PROSITE" id="PS50235"/>
    </source>
</evidence>
<name>A0A811Q3D9_9POAL</name>
<dbReference type="Pfam" id="PF14533">
    <property type="entry name" value="USP7_C2"/>
    <property type="match status" value="1"/>
</dbReference>
<keyword evidence="7" id="KW-0788">Thiol protease</keyword>
<dbReference type="Pfam" id="PF00443">
    <property type="entry name" value="UCH"/>
    <property type="match status" value="1"/>
</dbReference>
<dbReference type="InterPro" id="IPR029346">
    <property type="entry name" value="USP_C"/>
</dbReference>
<dbReference type="SUPFAM" id="SSF49599">
    <property type="entry name" value="TRAF domain-like"/>
    <property type="match status" value="1"/>
</dbReference>
<dbReference type="InterPro" id="IPR024729">
    <property type="entry name" value="USP7_ICP0-binding_dom"/>
</dbReference>
<dbReference type="GO" id="GO:0009867">
    <property type="term" value="P:jasmonic acid mediated signaling pathway"/>
    <property type="evidence" value="ECO:0007669"/>
    <property type="project" value="UniProtKB-ARBA"/>
</dbReference>
<evidence type="ECO:0000256" key="1">
    <source>
        <dbReference type="ARBA" id="ARBA00000707"/>
    </source>
</evidence>
<dbReference type="GO" id="GO:0006508">
    <property type="term" value="P:proteolysis"/>
    <property type="evidence" value="ECO:0007669"/>
    <property type="project" value="UniProtKB-KW"/>
</dbReference>
<dbReference type="InterPro" id="IPR002083">
    <property type="entry name" value="MATH/TRAF_dom"/>
</dbReference>
<dbReference type="Gene3D" id="2.60.210.10">
    <property type="entry name" value="Apoptosis, Tumor Necrosis Factor Receptor Associated Protein 2, Chain A"/>
    <property type="match status" value="1"/>
</dbReference>
<dbReference type="Gene3D" id="3.10.20.90">
    <property type="entry name" value="Phosphatidylinositol 3-kinase Catalytic Subunit, Chain A, domain 1"/>
    <property type="match status" value="2"/>
</dbReference>
<dbReference type="EMBL" id="CAJGYO010000009">
    <property type="protein sequence ID" value="CAD6253479.1"/>
    <property type="molecule type" value="Genomic_DNA"/>
</dbReference>
<dbReference type="Proteomes" id="UP000604825">
    <property type="component" value="Unassembled WGS sequence"/>
</dbReference>
<keyword evidence="5" id="KW-0833">Ubl conjugation pathway</keyword>
<dbReference type="PROSITE" id="PS50235">
    <property type="entry name" value="USP_3"/>
    <property type="match status" value="1"/>
</dbReference>
<evidence type="ECO:0000313" key="11">
    <source>
        <dbReference type="Proteomes" id="UP000604825"/>
    </source>
</evidence>
<evidence type="ECO:0000256" key="5">
    <source>
        <dbReference type="ARBA" id="ARBA00022786"/>
    </source>
</evidence>
<dbReference type="FunFam" id="3.90.70.10:FF:000002">
    <property type="entry name" value="Ubiquitin carboxyl-terminal hydrolase 13"/>
    <property type="match status" value="1"/>
</dbReference>
<evidence type="ECO:0000259" key="8">
    <source>
        <dbReference type="PROSITE" id="PS50144"/>
    </source>
</evidence>
<dbReference type="GO" id="GO:0004843">
    <property type="term" value="F:cysteine-type deubiquitinase activity"/>
    <property type="evidence" value="ECO:0007669"/>
    <property type="project" value="UniProtKB-EC"/>
</dbReference>
<dbReference type="FunFam" id="2.60.210.10:FF:000005">
    <property type="entry name" value="Ubiquitin carboxyl-terminal hydrolase 13"/>
    <property type="match status" value="1"/>
</dbReference>
<dbReference type="InterPro" id="IPR008974">
    <property type="entry name" value="TRAF-like"/>
</dbReference>
<dbReference type="EC" id="3.4.19.12" evidence="3"/>
<accession>A0A811Q3D9</accession>
<dbReference type="Pfam" id="PF22486">
    <property type="entry name" value="MATH_2"/>
    <property type="match status" value="1"/>
</dbReference>
<dbReference type="PROSITE" id="PS00972">
    <property type="entry name" value="USP_1"/>
    <property type="match status" value="1"/>
</dbReference>
<proteinExistence type="inferred from homology"/>
<evidence type="ECO:0000256" key="6">
    <source>
        <dbReference type="ARBA" id="ARBA00022801"/>
    </source>
</evidence>
<dbReference type="GO" id="GO:0005634">
    <property type="term" value="C:nucleus"/>
    <property type="evidence" value="ECO:0007669"/>
    <property type="project" value="UniProtKB-ARBA"/>
</dbReference>
<comment type="similarity">
    <text evidence="2">Belongs to the peptidase C19 family.</text>
</comment>
<evidence type="ECO:0000256" key="2">
    <source>
        <dbReference type="ARBA" id="ARBA00009085"/>
    </source>
</evidence>
<dbReference type="FunFam" id="3.10.20.90:FF:000034">
    <property type="entry name" value="Ubiquitin carboxyl-terminal hydrolase 13"/>
    <property type="match status" value="1"/>
</dbReference>
<dbReference type="PROSITE" id="PS50144">
    <property type="entry name" value="MATH"/>
    <property type="match status" value="1"/>
</dbReference>
<dbReference type="GO" id="GO:0016579">
    <property type="term" value="P:protein deubiquitination"/>
    <property type="evidence" value="ECO:0007669"/>
    <property type="project" value="InterPro"/>
</dbReference>
<dbReference type="AlphaFoldDB" id="A0A811Q3D9"/>
<dbReference type="FunFam" id="3.10.20.90:FF:000050">
    <property type="entry name" value="Ubiquitin carboxyl-terminal hydrolase 13"/>
    <property type="match status" value="1"/>
</dbReference>
<dbReference type="Pfam" id="PF12436">
    <property type="entry name" value="USP7_ICP0_bdg"/>
    <property type="match status" value="1"/>
</dbReference>
<keyword evidence="4" id="KW-0645">Protease</keyword>
<dbReference type="GO" id="GO:2000280">
    <property type="term" value="P:regulation of root development"/>
    <property type="evidence" value="ECO:0007669"/>
    <property type="project" value="UniProtKB-ARBA"/>
</dbReference>
<organism evidence="10 11">
    <name type="scientific">Miscanthus lutarioriparius</name>
    <dbReference type="NCBI Taxonomy" id="422564"/>
    <lineage>
        <taxon>Eukaryota</taxon>
        <taxon>Viridiplantae</taxon>
        <taxon>Streptophyta</taxon>
        <taxon>Embryophyta</taxon>
        <taxon>Tracheophyta</taxon>
        <taxon>Spermatophyta</taxon>
        <taxon>Magnoliopsida</taxon>
        <taxon>Liliopsida</taxon>
        <taxon>Poales</taxon>
        <taxon>Poaceae</taxon>
        <taxon>PACMAD clade</taxon>
        <taxon>Panicoideae</taxon>
        <taxon>Andropogonodae</taxon>
        <taxon>Andropogoneae</taxon>
        <taxon>Saccharinae</taxon>
        <taxon>Miscanthus</taxon>
    </lineage>
</organism>
<gene>
    <name evidence="10" type="ORF">NCGR_LOCUS37104</name>
</gene>
<dbReference type="InterPro" id="IPR018200">
    <property type="entry name" value="USP_CS"/>
</dbReference>
<reference evidence="10" key="1">
    <citation type="submission" date="2020-10" db="EMBL/GenBank/DDBJ databases">
        <authorList>
            <person name="Han B."/>
            <person name="Lu T."/>
            <person name="Zhao Q."/>
            <person name="Huang X."/>
            <person name="Zhao Y."/>
        </authorList>
    </citation>
    <scope>NUCLEOTIDE SEQUENCE</scope>
</reference>
<dbReference type="InterPro" id="IPR028889">
    <property type="entry name" value="USP"/>
</dbReference>
<dbReference type="GO" id="GO:0010078">
    <property type="term" value="P:maintenance of root meristem identity"/>
    <property type="evidence" value="ECO:0007669"/>
    <property type="project" value="UniProtKB-ARBA"/>
</dbReference>
<dbReference type="GO" id="GO:0031647">
    <property type="term" value="P:regulation of protein stability"/>
    <property type="evidence" value="ECO:0007669"/>
    <property type="project" value="TreeGrafter"/>
</dbReference>
<evidence type="ECO:0000256" key="4">
    <source>
        <dbReference type="ARBA" id="ARBA00022670"/>
    </source>
</evidence>
<dbReference type="OrthoDB" id="289038at2759"/>
<dbReference type="SMART" id="SM00061">
    <property type="entry name" value="MATH"/>
    <property type="match status" value="1"/>
</dbReference>
<dbReference type="GO" id="GO:0005829">
    <property type="term" value="C:cytosol"/>
    <property type="evidence" value="ECO:0007669"/>
    <property type="project" value="TreeGrafter"/>
</dbReference>